<gene>
    <name evidence="2" type="ORF">GHI93_11160</name>
</gene>
<dbReference type="RefSeq" id="WP_153497107.1">
    <property type="nucleotide sequence ID" value="NZ_CAXYUY010000006.1"/>
</dbReference>
<accession>A0A7X2D2H9</accession>
<dbReference type="PANTHER" id="PTHR37038">
    <property type="entry name" value="TRANSCRIPTIONAL REGULATOR-RELATED"/>
    <property type="match status" value="1"/>
</dbReference>
<name>A0A7X2D2H9_9LACT</name>
<dbReference type="EMBL" id="WITJ01000020">
    <property type="protein sequence ID" value="MQW40477.1"/>
    <property type="molecule type" value="Genomic_DNA"/>
</dbReference>
<evidence type="ECO:0000313" key="2">
    <source>
        <dbReference type="EMBL" id="MQW40477.1"/>
    </source>
</evidence>
<reference evidence="2 3" key="1">
    <citation type="submission" date="2019-10" db="EMBL/GenBank/DDBJ databases">
        <authorList>
            <person name="Dong K."/>
        </authorList>
    </citation>
    <scope>NUCLEOTIDE SEQUENCE [LARGE SCALE GENOMIC DNA]</scope>
    <source>
        <strain evidence="2 3">DSM 28960</strain>
    </source>
</reference>
<keyword evidence="3" id="KW-1185">Reference proteome</keyword>
<dbReference type="Gene3D" id="1.10.260.40">
    <property type="entry name" value="lambda repressor-like DNA-binding domains"/>
    <property type="match status" value="1"/>
</dbReference>
<dbReference type="InterPro" id="IPR053163">
    <property type="entry name" value="HTH-type_regulator_Rgg"/>
</dbReference>
<dbReference type="AlphaFoldDB" id="A0A7X2D2H9"/>
<dbReference type="NCBIfam" id="TIGR01716">
    <property type="entry name" value="RGG_Cterm"/>
    <property type="match status" value="1"/>
</dbReference>
<dbReference type="OrthoDB" id="34624at2"/>
<protein>
    <recommendedName>
        <fullName evidence="1">HTH-type transcriptional regulator Rgg C-terminal domain-containing protein</fullName>
    </recommendedName>
</protein>
<proteinExistence type="predicted"/>
<evidence type="ECO:0000313" key="3">
    <source>
        <dbReference type="Proteomes" id="UP000439550"/>
    </source>
</evidence>
<feature type="domain" description="HTH-type transcriptional regulator Rgg C-terminal" evidence="1">
    <location>
        <begin position="112"/>
        <end position="268"/>
    </location>
</feature>
<dbReference type="PANTHER" id="PTHR37038:SF12">
    <property type="entry name" value="TRANSCRIPTIONAL REGULATOR"/>
    <property type="match status" value="1"/>
</dbReference>
<dbReference type="InterPro" id="IPR001387">
    <property type="entry name" value="Cro/C1-type_HTH"/>
</dbReference>
<dbReference type="CDD" id="cd00093">
    <property type="entry name" value="HTH_XRE"/>
    <property type="match status" value="1"/>
</dbReference>
<sequence length="281" mass="33142">MTQTLQQQLGTAFKLLRESKELSQSTFEGMGLSRRSIMNFEKSEKMLEIDKLDNALAFMDTSLAEYEYLANDWALDDFEETFLTLEHAYYKEDLKVIKKIEAEYQEKDRRISLSAKATYTKLTEKEKTFLADYIFGVEIWGFYELSLLSFIVEQLSPALMASIVDGWYNATAPFKLIFKYRRKMQQCLHRSVMVLCQAKDKEMAEHLLNRAQKLLFERDTFSRVMHRFVRGYYTWCFLDKEAGNILMKSAIHIFTETGSEDLAQHYQKVYDIYVTKFLKES</sequence>
<dbReference type="InterPro" id="IPR010057">
    <property type="entry name" value="Transcription_activator_Rgg_C"/>
</dbReference>
<dbReference type="Proteomes" id="UP000439550">
    <property type="component" value="Unassembled WGS sequence"/>
</dbReference>
<evidence type="ECO:0000259" key="1">
    <source>
        <dbReference type="Pfam" id="PF21259"/>
    </source>
</evidence>
<dbReference type="GO" id="GO:0003677">
    <property type="term" value="F:DNA binding"/>
    <property type="evidence" value="ECO:0007669"/>
    <property type="project" value="InterPro"/>
</dbReference>
<dbReference type="InterPro" id="IPR010982">
    <property type="entry name" value="Lambda_DNA-bd_dom_sf"/>
</dbReference>
<organism evidence="2 3">
    <name type="scientific">Lactococcus hircilactis</name>
    <dbReference type="NCBI Taxonomy" id="1494462"/>
    <lineage>
        <taxon>Bacteria</taxon>
        <taxon>Bacillati</taxon>
        <taxon>Bacillota</taxon>
        <taxon>Bacilli</taxon>
        <taxon>Lactobacillales</taxon>
        <taxon>Streptococcaceae</taxon>
        <taxon>Lactococcus</taxon>
    </lineage>
</organism>
<comment type="caution">
    <text evidence="2">The sequence shown here is derived from an EMBL/GenBank/DDBJ whole genome shotgun (WGS) entry which is preliminary data.</text>
</comment>
<dbReference type="Pfam" id="PF21259">
    <property type="entry name" value="Rgg_C"/>
    <property type="match status" value="1"/>
</dbReference>